<feature type="region of interest" description="Disordered" evidence="6">
    <location>
        <begin position="380"/>
        <end position="434"/>
    </location>
</feature>
<dbReference type="PRINTS" id="PR00056">
    <property type="entry name" value="HSFDOMAIN"/>
</dbReference>
<keyword evidence="9" id="KW-1185">Reference proteome</keyword>
<comment type="subcellular location">
    <subcellularLocation>
        <location evidence="1">Nucleus</location>
    </subcellularLocation>
</comment>
<accession>A0AAV5RUJ0</accession>
<dbReference type="PANTHER" id="PTHR10015:SF409">
    <property type="entry name" value="PROTEIN MGA1"/>
    <property type="match status" value="1"/>
</dbReference>
<dbReference type="Gene3D" id="1.10.10.10">
    <property type="entry name" value="Winged helix-like DNA-binding domain superfamily/Winged helix DNA-binding domain"/>
    <property type="match status" value="1"/>
</dbReference>
<comment type="caution">
    <text evidence="8">The sequence shown here is derived from an EMBL/GenBank/DDBJ whole genome shotgun (WGS) entry which is preliminary data.</text>
</comment>
<dbReference type="EMBL" id="BTGD01000003">
    <property type="protein sequence ID" value="GMM55095.1"/>
    <property type="molecule type" value="Genomic_DNA"/>
</dbReference>
<feature type="compositionally biased region" description="Polar residues" evidence="6">
    <location>
        <begin position="388"/>
        <end position="411"/>
    </location>
</feature>
<proteinExistence type="inferred from homology"/>
<feature type="compositionally biased region" description="Polar residues" evidence="6">
    <location>
        <begin position="424"/>
        <end position="433"/>
    </location>
</feature>
<comment type="similarity">
    <text evidence="4">Belongs to the HSF family.</text>
</comment>
<evidence type="ECO:0000256" key="4">
    <source>
        <dbReference type="RuleBase" id="RU004020"/>
    </source>
</evidence>
<protein>
    <submittedName>
        <fullName evidence="8">Mga1 protein</fullName>
    </submittedName>
</protein>
<feature type="domain" description="HSF-type DNA-binding" evidence="7">
    <location>
        <begin position="149"/>
        <end position="173"/>
    </location>
</feature>
<dbReference type="SUPFAM" id="SSF46785">
    <property type="entry name" value="Winged helix' DNA-binding domain"/>
    <property type="match status" value="1"/>
</dbReference>
<evidence type="ECO:0000256" key="2">
    <source>
        <dbReference type="ARBA" id="ARBA00023125"/>
    </source>
</evidence>
<dbReference type="Proteomes" id="UP001377567">
    <property type="component" value="Unassembled WGS sequence"/>
</dbReference>
<evidence type="ECO:0000256" key="3">
    <source>
        <dbReference type="ARBA" id="ARBA00023242"/>
    </source>
</evidence>
<evidence type="ECO:0000259" key="7">
    <source>
        <dbReference type="PROSITE" id="PS00434"/>
    </source>
</evidence>
<dbReference type="InterPro" id="IPR036390">
    <property type="entry name" value="WH_DNA-bd_sf"/>
</dbReference>
<gene>
    <name evidence="8" type="ORF">DAKH74_017110</name>
</gene>
<dbReference type="GO" id="GO:0003700">
    <property type="term" value="F:DNA-binding transcription factor activity"/>
    <property type="evidence" value="ECO:0007669"/>
    <property type="project" value="InterPro"/>
</dbReference>
<keyword evidence="2" id="KW-0238">DNA-binding</keyword>
<evidence type="ECO:0000256" key="5">
    <source>
        <dbReference type="SAM" id="Coils"/>
    </source>
</evidence>
<dbReference type="GO" id="GO:0005634">
    <property type="term" value="C:nucleus"/>
    <property type="evidence" value="ECO:0007669"/>
    <property type="project" value="UniProtKB-SubCell"/>
</dbReference>
<keyword evidence="5" id="KW-0175">Coiled coil</keyword>
<dbReference type="InterPro" id="IPR000232">
    <property type="entry name" value="HSF_DNA-bd"/>
</dbReference>
<dbReference type="PANTHER" id="PTHR10015">
    <property type="entry name" value="HEAT SHOCK TRANSCRIPTION FACTOR"/>
    <property type="match status" value="1"/>
</dbReference>
<evidence type="ECO:0000256" key="6">
    <source>
        <dbReference type="SAM" id="MobiDB-lite"/>
    </source>
</evidence>
<reference evidence="8 9" key="1">
    <citation type="journal article" date="2023" name="Elife">
        <title>Identification of key yeast species and microbe-microbe interactions impacting larval growth of Drosophila in the wild.</title>
        <authorList>
            <person name="Mure A."/>
            <person name="Sugiura Y."/>
            <person name="Maeda R."/>
            <person name="Honda K."/>
            <person name="Sakurai N."/>
            <person name="Takahashi Y."/>
            <person name="Watada M."/>
            <person name="Katoh T."/>
            <person name="Gotoh A."/>
            <person name="Gotoh Y."/>
            <person name="Taniguchi I."/>
            <person name="Nakamura K."/>
            <person name="Hayashi T."/>
            <person name="Katayama T."/>
            <person name="Uemura T."/>
            <person name="Hattori Y."/>
        </authorList>
    </citation>
    <scope>NUCLEOTIDE SEQUENCE [LARGE SCALE GENOMIC DNA]</scope>
    <source>
        <strain evidence="8 9">KH-74</strain>
    </source>
</reference>
<sequence length="635" mass="71156">MALPFTGREQRPDTPASLSFPNPSFFSKVGFCLHVYIHTDFPFDWFGFTRLGLLGSRTLSCVSYLPTPSIRIPDYSNLLSAPSAIQKQDSKTSTQLILQNTTMQHLKFIHKLHSILSRPELQDWIFWSKQDSSVFIVKPYDPNFSSQVLKRYFKHGNVSSFVRQLHMYGFHKISSNHSKENLPIVDKTDIKWSFTHPSGYFHKDAYPLTLNNIQRKRTGLGKDGKRKNILSPVSVSFINAAGSDARGMPMAGGMQQGMQNMPNYMMGAQQQTMDMMASQQQMIPMNSQSMVMPPQVMNGHNNETPEGNVYMTDPLGRLHLVENGFPMHSSRVMGSDSQENMAMNLRRQSVPRYSMAPNPQLAQYQPTAITDGQNGYRPYYPPTAMPNHESQQTGNLPRSQNTLPLPQQINGSFVHPQNAYGYPKSTSPASSGATILKPIMKPNAQNEPSEVESVSALSTTKRQSIALSDINNTKPESAIVASVLPPSVGKPEPLVSIPRLNHERPQSGQLLHSSSNETLGSAMNPTNGPLSEAKESRILEQAYEEKIKYIDTSVDMLMQNIANVESLVRKLAQEKTEKTEDASMIKTDDDLLQKRSLLPKASVKNTFTDFEHLEKVRNLLDDLRGVMQKHNEITQ</sequence>
<dbReference type="Pfam" id="PF00447">
    <property type="entry name" value="HSF_DNA-bind"/>
    <property type="match status" value="1"/>
</dbReference>
<dbReference type="InterPro" id="IPR036388">
    <property type="entry name" value="WH-like_DNA-bd_sf"/>
</dbReference>
<evidence type="ECO:0000313" key="8">
    <source>
        <dbReference type="EMBL" id="GMM55095.1"/>
    </source>
</evidence>
<organism evidence="8 9">
    <name type="scientific">Maudiozyma humilis</name>
    <name type="common">Sour dough yeast</name>
    <name type="synonym">Kazachstania humilis</name>
    <dbReference type="NCBI Taxonomy" id="51915"/>
    <lineage>
        <taxon>Eukaryota</taxon>
        <taxon>Fungi</taxon>
        <taxon>Dikarya</taxon>
        <taxon>Ascomycota</taxon>
        <taxon>Saccharomycotina</taxon>
        <taxon>Saccharomycetes</taxon>
        <taxon>Saccharomycetales</taxon>
        <taxon>Saccharomycetaceae</taxon>
        <taxon>Maudiozyma</taxon>
    </lineage>
</organism>
<feature type="coiled-coil region" evidence="5">
    <location>
        <begin position="554"/>
        <end position="581"/>
    </location>
</feature>
<dbReference type="SMART" id="SM00415">
    <property type="entry name" value="HSF"/>
    <property type="match status" value="1"/>
</dbReference>
<dbReference type="AlphaFoldDB" id="A0AAV5RUJ0"/>
<dbReference type="PROSITE" id="PS00434">
    <property type="entry name" value="HSF_DOMAIN"/>
    <property type="match status" value="1"/>
</dbReference>
<keyword evidence="3" id="KW-0539">Nucleus</keyword>
<name>A0AAV5RUJ0_MAUHU</name>
<evidence type="ECO:0000256" key="1">
    <source>
        <dbReference type="ARBA" id="ARBA00004123"/>
    </source>
</evidence>
<dbReference type="GO" id="GO:0043565">
    <property type="term" value="F:sequence-specific DNA binding"/>
    <property type="evidence" value="ECO:0007669"/>
    <property type="project" value="InterPro"/>
</dbReference>
<evidence type="ECO:0000313" key="9">
    <source>
        <dbReference type="Proteomes" id="UP001377567"/>
    </source>
</evidence>